<proteinExistence type="predicted"/>
<comment type="caution">
    <text evidence="1">The sequence shown here is derived from an EMBL/GenBank/DDBJ whole genome shotgun (WGS) entry which is preliminary data.</text>
</comment>
<protein>
    <submittedName>
        <fullName evidence="1">Uncharacterized protein</fullName>
    </submittedName>
</protein>
<dbReference type="EMBL" id="CAJNBJ010000016">
    <property type="protein sequence ID" value="CAE6761150.1"/>
    <property type="molecule type" value="Genomic_DNA"/>
</dbReference>
<evidence type="ECO:0000313" key="1">
    <source>
        <dbReference type="EMBL" id="CAE6761150.1"/>
    </source>
</evidence>
<reference evidence="1 2" key="1">
    <citation type="submission" date="2021-02" db="EMBL/GenBank/DDBJ databases">
        <authorList>
            <person name="Han P."/>
        </authorList>
    </citation>
    <scope>NUCLEOTIDE SEQUENCE [LARGE SCALE GENOMIC DNA]</scope>
    <source>
        <strain evidence="1">Candidatus Nitrospira sp. ZN2</strain>
    </source>
</reference>
<sequence length="50" mass="5269">MFARESGATRPRSGSSVVNTKVWTGLSVGRGNTQAVNVHAAKTTINLLRA</sequence>
<organism evidence="1 2">
    <name type="scientific">Nitrospira defluvii</name>
    <dbReference type="NCBI Taxonomy" id="330214"/>
    <lineage>
        <taxon>Bacteria</taxon>
        <taxon>Pseudomonadati</taxon>
        <taxon>Nitrospirota</taxon>
        <taxon>Nitrospiria</taxon>
        <taxon>Nitrospirales</taxon>
        <taxon>Nitrospiraceae</taxon>
        <taxon>Nitrospira</taxon>
    </lineage>
</organism>
<dbReference type="Proteomes" id="UP000675880">
    <property type="component" value="Unassembled WGS sequence"/>
</dbReference>
<accession>A0ABM8RMQ1</accession>
<keyword evidence="2" id="KW-1185">Reference proteome</keyword>
<name>A0ABM8RMQ1_9BACT</name>
<gene>
    <name evidence="1" type="ORF">NSPZN2_30652</name>
</gene>
<evidence type="ECO:0000313" key="2">
    <source>
        <dbReference type="Proteomes" id="UP000675880"/>
    </source>
</evidence>